<dbReference type="InterPro" id="IPR042321">
    <property type="entry name" value="Ima1"/>
</dbReference>
<evidence type="ECO:0000313" key="9">
    <source>
        <dbReference type="EMBL" id="KAK4133184.1"/>
    </source>
</evidence>
<comment type="caution">
    <text evidence="9">The sequence shown here is derived from an EMBL/GenBank/DDBJ whole genome shotgun (WGS) entry which is preliminary data.</text>
</comment>
<protein>
    <recommendedName>
        <fullName evidence="8">Ima1 N-terminal domain-containing protein</fullName>
    </recommendedName>
</protein>
<evidence type="ECO:0000256" key="5">
    <source>
        <dbReference type="ARBA" id="ARBA00023242"/>
    </source>
</evidence>
<dbReference type="Pfam" id="PF09779">
    <property type="entry name" value="Ima1_N"/>
    <property type="match status" value="1"/>
</dbReference>
<comment type="subcellular location">
    <subcellularLocation>
        <location evidence="1">Nucleus inner membrane</location>
        <topology evidence="1">Multi-pass membrane protein</topology>
    </subcellularLocation>
</comment>
<evidence type="ECO:0000256" key="7">
    <source>
        <dbReference type="SAM" id="Phobius"/>
    </source>
</evidence>
<sequence length="603" mass="66437">MPRLLRNRYLTCFYCGRKTSTRYDGRTRCFECPSCDATNYLDENGDITDPPVATDREATPARQYAVPRTFSPPSSPATTTTFCATCLKNQHLLSASLAQYLPDPDDPDYAEREKGLYRFRKNQERLYPQICADCEPRARRRLEQAAYTAKTDVLRRMIDRSASARKKVKTRGWLELVDAAGRWLWIAGFVLQLAWHVVVVQALLTKYSEWVGAGETTVRLLRICGPLVGKLPSAEQLSRWSTVAALSGAWWNPRFAQIFRGFTRHISGVPKWYIYQGMTIAIRVALPRSWDMAMPNPRLINLQIAGHGFAAAFTILIFILGPRSIRINMAPLFSAAKPLPFKLHDSPEQPSSTRPDAAKSLADLLDEISRSPTSPTPPSPIDVSPSFPRRLTSAPMGYAHSQAAQSLTTSLQQIHALHLHQPAPRNHHHPSTYAATAATTAAGEEMDWSPTPPALLSSSPANPNTNPANSGPSPHRAFATRGQRQAQPFGAAPVEPRRGPFWYRVPPAPTTPAQRAFNPPNQPRLRASPVESQGVRFRSAAGVGTGTGTGTGTGGLLMGMGREDGVAFAEPSFFAESLVRDRRRVGEDPRDGLMGMFGEGFRV</sequence>
<evidence type="ECO:0000256" key="4">
    <source>
        <dbReference type="ARBA" id="ARBA00023136"/>
    </source>
</evidence>
<dbReference type="GO" id="GO:0005637">
    <property type="term" value="C:nuclear inner membrane"/>
    <property type="evidence" value="ECO:0007669"/>
    <property type="project" value="UniProtKB-SubCell"/>
</dbReference>
<dbReference type="GO" id="GO:0071765">
    <property type="term" value="P:nuclear inner membrane organization"/>
    <property type="evidence" value="ECO:0007669"/>
    <property type="project" value="InterPro"/>
</dbReference>
<evidence type="ECO:0000259" key="8">
    <source>
        <dbReference type="Pfam" id="PF09779"/>
    </source>
</evidence>
<keyword evidence="5" id="KW-0539">Nucleus</keyword>
<dbReference type="GO" id="GO:0034506">
    <property type="term" value="C:chromosome, centromeric core domain"/>
    <property type="evidence" value="ECO:0007669"/>
    <property type="project" value="TreeGrafter"/>
</dbReference>
<accession>A0AAN6UI67</accession>
<dbReference type="GO" id="GO:0034992">
    <property type="term" value="C:microtubule organizing center attachment site"/>
    <property type="evidence" value="ECO:0007669"/>
    <property type="project" value="TreeGrafter"/>
</dbReference>
<evidence type="ECO:0000256" key="2">
    <source>
        <dbReference type="ARBA" id="ARBA00022692"/>
    </source>
</evidence>
<gene>
    <name evidence="9" type="ORF">BT67DRAFT_405203</name>
</gene>
<keyword evidence="3 7" id="KW-1133">Transmembrane helix</keyword>
<proteinExistence type="predicted"/>
<feature type="region of interest" description="Disordered" evidence="6">
    <location>
        <begin position="440"/>
        <end position="498"/>
    </location>
</feature>
<keyword evidence="2 7" id="KW-0812">Transmembrane</keyword>
<feature type="transmembrane region" description="Helical" evidence="7">
    <location>
        <begin position="300"/>
        <end position="320"/>
    </location>
</feature>
<evidence type="ECO:0000313" key="10">
    <source>
        <dbReference type="Proteomes" id="UP001304895"/>
    </source>
</evidence>
<name>A0AAN6UI67_9PEZI</name>
<dbReference type="PANTHER" id="PTHR28538">
    <property type="entry name" value="INTEGRAL INNER NUCLEAR MEMBRANE PROTEIN IMA1"/>
    <property type="match status" value="1"/>
</dbReference>
<feature type="domain" description="Ima1 N-terminal" evidence="8">
    <location>
        <begin position="10"/>
        <end position="137"/>
    </location>
</feature>
<feature type="region of interest" description="Disordered" evidence="6">
    <location>
        <begin position="368"/>
        <end position="393"/>
    </location>
</feature>
<organism evidence="9 10">
    <name type="scientific">Trichocladium antarcticum</name>
    <dbReference type="NCBI Taxonomy" id="1450529"/>
    <lineage>
        <taxon>Eukaryota</taxon>
        <taxon>Fungi</taxon>
        <taxon>Dikarya</taxon>
        <taxon>Ascomycota</taxon>
        <taxon>Pezizomycotina</taxon>
        <taxon>Sordariomycetes</taxon>
        <taxon>Sordariomycetidae</taxon>
        <taxon>Sordariales</taxon>
        <taxon>Chaetomiaceae</taxon>
        <taxon>Trichocladium</taxon>
    </lineage>
</organism>
<keyword evidence="4 7" id="KW-0472">Membrane</keyword>
<evidence type="ECO:0000256" key="3">
    <source>
        <dbReference type="ARBA" id="ARBA00022989"/>
    </source>
</evidence>
<feature type="non-terminal residue" evidence="9">
    <location>
        <position position="603"/>
    </location>
</feature>
<dbReference type="InterPro" id="IPR018617">
    <property type="entry name" value="Ima1_N"/>
</dbReference>
<dbReference type="GO" id="GO:0044732">
    <property type="term" value="C:mitotic spindle pole body"/>
    <property type="evidence" value="ECO:0007669"/>
    <property type="project" value="TreeGrafter"/>
</dbReference>
<feature type="region of interest" description="Disordered" evidence="6">
    <location>
        <begin position="511"/>
        <end position="530"/>
    </location>
</feature>
<dbReference type="PANTHER" id="PTHR28538:SF1">
    <property type="entry name" value="INTEGRAL INNER NUCLEAR MEMBRANE PROTEIN IMA1"/>
    <property type="match status" value="1"/>
</dbReference>
<evidence type="ECO:0000256" key="6">
    <source>
        <dbReference type="SAM" id="MobiDB-lite"/>
    </source>
</evidence>
<keyword evidence="10" id="KW-1185">Reference proteome</keyword>
<dbReference type="EMBL" id="MU853413">
    <property type="protein sequence ID" value="KAK4133184.1"/>
    <property type="molecule type" value="Genomic_DNA"/>
</dbReference>
<evidence type="ECO:0000256" key="1">
    <source>
        <dbReference type="ARBA" id="ARBA00004473"/>
    </source>
</evidence>
<dbReference type="Proteomes" id="UP001304895">
    <property type="component" value="Unassembled WGS sequence"/>
</dbReference>
<feature type="compositionally biased region" description="Low complexity" evidence="6">
    <location>
        <begin position="454"/>
        <end position="474"/>
    </location>
</feature>
<dbReference type="AlphaFoldDB" id="A0AAN6UI67"/>
<reference evidence="9" key="1">
    <citation type="journal article" date="2023" name="Mol. Phylogenet. Evol.">
        <title>Genome-scale phylogeny and comparative genomics of the fungal order Sordariales.</title>
        <authorList>
            <person name="Hensen N."/>
            <person name="Bonometti L."/>
            <person name="Westerberg I."/>
            <person name="Brannstrom I.O."/>
            <person name="Guillou S."/>
            <person name="Cros-Aarteil S."/>
            <person name="Calhoun S."/>
            <person name="Haridas S."/>
            <person name="Kuo A."/>
            <person name="Mondo S."/>
            <person name="Pangilinan J."/>
            <person name="Riley R."/>
            <person name="LaButti K."/>
            <person name="Andreopoulos B."/>
            <person name="Lipzen A."/>
            <person name="Chen C."/>
            <person name="Yan M."/>
            <person name="Daum C."/>
            <person name="Ng V."/>
            <person name="Clum A."/>
            <person name="Steindorff A."/>
            <person name="Ohm R.A."/>
            <person name="Martin F."/>
            <person name="Silar P."/>
            <person name="Natvig D.O."/>
            <person name="Lalanne C."/>
            <person name="Gautier V."/>
            <person name="Ament-Velasquez S.L."/>
            <person name="Kruys A."/>
            <person name="Hutchinson M.I."/>
            <person name="Powell A.J."/>
            <person name="Barry K."/>
            <person name="Miller A.N."/>
            <person name="Grigoriev I.V."/>
            <person name="Debuchy R."/>
            <person name="Gladieux P."/>
            <person name="Hiltunen Thoren M."/>
            <person name="Johannesson H."/>
        </authorList>
    </citation>
    <scope>NUCLEOTIDE SEQUENCE</scope>
    <source>
        <strain evidence="9">CBS 123565</strain>
    </source>
</reference>
<reference evidence="9" key="2">
    <citation type="submission" date="2023-05" db="EMBL/GenBank/DDBJ databases">
        <authorList>
            <consortium name="Lawrence Berkeley National Laboratory"/>
            <person name="Steindorff A."/>
            <person name="Hensen N."/>
            <person name="Bonometti L."/>
            <person name="Westerberg I."/>
            <person name="Brannstrom I.O."/>
            <person name="Guillou S."/>
            <person name="Cros-Aarteil S."/>
            <person name="Calhoun S."/>
            <person name="Haridas S."/>
            <person name="Kuo A."/>
            <person name="Mondo S."/>
            <person name="Pangilinan J."/>
            <person name="Riley R."/>
            <person name="Labutti K."/>
            <person name="Andreopoulos B."/>
            <person name="Lipzen A."/>
            <person name="Chen C."/>
            <person name="Yanf M."/>
            <person name="Daum C."/>
            <person name="Ng V."/>
            <person name="Clum A."/>
            <person name="Ohm R."/>
            <person name="Martin F."/>
            <person name="Silar P."/>
            <person name="Natvig D."/>
            <person name="Lalanne C."/>
            <person name="Gautier V."/>
            <person name="Ament-Velasquez S.L."/>
            <person name="Kruys A."/>
            <person name="Hutchinson M.I."/>
            <person name="Powell A.J."/>
            <person name="Barry K."/>
            <person name="Miller A.N."/>
            <person name="Grigoriev I.V."/>
            <person name="Debuchy R."/>
            <person name="Gladieux P."/>
            <person name="Thoren M.H."/>
            <person name="Johannesson H."/>
        </authorList>
    </citation>
    <scope>NUCLEOTIDE SEQUENCE</scope>
    <source>
        <strain evidence="9">CBS 123565</strain>
    </source>
</reference>